<evidence type="ECO:0000313" key="7">
    <source>
        <dbReference type="Proteomes" id="UP001162060"/>
    </source>
</evidence>
<proteinExistence type="predicted"/>
<comment type="subcellular location">
    <subcellularLocation>
        <location evidence="1">Nucleus</location>
    </subcellularLocation>
</comment>
<accession>A0AAV1U7P9</accession>
<dbReference type="PANTHER" id="PTHR11380:SF5">
    <property type="entry name" value="TRANSCRIPTION INITIATION FACTOR TFIID SUBUNIT 13"/>
    <property type="match status" value="1"/>
</dbReference>
<reference evidence="6" key="1">
    <citation type="submission" date="2024-01" db="EMBL/GenBank/DDBJ databases">
        <authorList>
            <person name="Webb A."/>
        </authorList>
    </citation>
    <scope>NUCLEOTIDE SEQUENCE</scope>
    <source>
        <strain evidence="6">Pm1</strain>
    </source>
</reference>
<dbReference type="GO" id="GO:0006366">
    <property type="term" value="P:transcription by RNA polymerase II"/>
    <property type="evidence" value="ECO:0007669"/>
    <property type="project" value="InterPro"/>
</dbReference>
<feature type="region of interest" description="Disordered" evidence="5">
    <location>
        <begin position="78"/>
        <end position="105"/>
    </location>
</feature>
<evidence type="ECO:0000256" key="5">
    <source>
        <dbReference type="SAM" id="MobiDB-lite"/>
    </source>
</evidence>
<keyword evidence="3" id="KW-0804">Transcription</keyword>
<evidence type="ECO:0000256" key="3">
    <source>
        <dbReference type="ARBA" id="ARBA00023163"/>
    </source>
</evidence>
<sequence length="490" mass="55734">MTDMDDHHNSLATVDDDADGAGNEYGLHDLARLPLLEQVHRLFHAIQHQYPYKETNAWKTLPLDQKKKMLDYIRDKRQRTQQMDHESKFETTGEDKALEEEHEAEKLDPAMTVKSDPYLKMIQQRSLRSVGPVTTAGDEVALPRHPNSAYIAPAQVPHYVPVKPKFKPRWQVAEGEFFDEICVCGVKHDTALRGKKASLMLHTISSMMSTFGDSAQSCLTTVEEVQAIVGDHMRKVLSLGNPKALGAASCLRTLVELFDQEAIYYGRWREFRGEAKHEENELEDVEEEELADELDLFAVSEAEDVFNNSFLERIRFADERTKTMDWSNYDVFARGRKLNFMNNKSQQFREWLGLGTPSRASLEFLNFVAYHNIGRLVELAIKNRTGGKLEQLDTPLLKDDVESVALQFFPAQRLPKLIDRTRPPTAKTRRVGATGANSKRVRAEPTTRTRSRAKQLSSEPSTRTDVTEPITSTVAPPVVSARPSRLKRLR</sequence>
<comment type="caution">
    <text evidence="6">The sequence shown here is derived from an EMBL/GenBank/DDBJ whole genome shotgun (WGS) entry which is preliminary data.</text>
</comment>
<keyword evidence="2" id="KW-0805">Transcription regulation</keyword>
<dbReference type="PANTHER" id="PTHR11380">
    <property type="entry name" value="TRANSCRIPTION INITIATION FACTOR TFIID/SUPT3-RELATED"/>
    <property type="match status" value="1"/>
</dbReference>
<evidence type="ECO:0000313" key="6">
    <source>
        <dbReference type="EMBL" id="CAK7929723.1"/>
    </source>
</evidence>
<protein>
    <submittedName>
        <fullName evidence="6">Uncharacterized protein</fullName>
    </submittedName>
</protein>
<dbReference type="AlphaFoldDB" id="A0AAV1U7P9"/>
<keyword evidence="4" id="KW-0539">Nucleus</keyword>
<name>A0AAV1U7P9_9STRA</name>
<feature type="compositionally biased region" description="Basic and acidic residues" evidence="5">
    <location>
        <begin position="82"/>
        <end position="96"/>
    </location>
</feature>
<evidence type="ECO:0000256" key="1">
    <source>
        <dbReference type="ARBA" id="ARBA00004123"/>
    </source>
</evidence>
<gene>
    <name evidence="6" type="ORF">PM001_LOCUS14873</name>
</gene>
<dbReference type="EMBL" id="CAKLBY020000153">
    <property type="protein sequence ID" value="CAK7929723.1"/>
    <property type="molecule type" value="Genomic_DNA"/>
</dbReference>
<dbReference type="InterPro" id="IPR003195">
    <property type="entry name" value="TFIID_TAF13"/>
</dbReference>
<evidence type="ECO:0000256" key="4">
    <source>
        <dbReference type="ARBA" id="ARBA00023242"/>
    </source>
</evidence>
<feature type="region of interest" description="Disordered" evidence="5">
    <location>
        <begin position="422"/>
        <end position="490"/>
    </location>
</feature>
<organism evidence="6 7">
    <name type="scientific">Peronospora matthiolae</name>
    <dbReference type="NCBI Taxonomy" id="2874970"/>
    <lineage>
        <taxon>Eukaryota</taxon>
        <taxon>Sar</taxon>
        <taxon>Stramenopiles</taxon>
        <taxon>Oomycota</taxon>
        <taxon>Peronosporomycetes</taxon>
        <taxon>Peronosporales</taxon>
        <taxon>Peronosporaceae</taxon>
        <taxon>Peronospora</taxon>
    </lineage>
</organism>
<feature type="compositionally biased region" description="Polar residues" evidence="5">
    <location>
        <begin position="454"/>
        <end position="474"/>
    </location>
</feature>
<dbReference type="GO" id="GO:0005634">
    <property type="term" value="C:nucleus"/>
    <property type="evidence" value="ECO:0007669"/>
    <property type="project" value="UniProtKB-SubCell"/>
</dbReference>
<dbReference type="Proteomes" id="UP001162060">
    <property type="component" value="Unassembled WGS sequence"/>
</dbReference>
<evidence type="ECO:0000256" key="2">
    <source>
        <dbReference type="ARBA" id="ARBA00023015"/>
    </source>
</evidence>